<evidence type="ECO:0000313" key="2">
    <source>
        <dbReference type="EMBL" id="ACN14068.1"/>
    </source>
</evidence>
<organism evidence="2 3">
    <name type="scientific">Desulforapulum autotrophicum (strain ATCC 43914 / DSM 3382 / VKM B-1955 / HRM2)</name>
    <name type="common">Desulfobacterium autotrophicum</name>
    <dbReference type="NCBI Taxonomy" id="177437"/>
    <lineage>
        <taxon>Bacteria</taxon>
        <taxon>Pseudomonadati</taxon>
        <taxon>Thermodesulfobacteriota</taxon>
        <taxon>Desulfobacteria</taxon>
        <taxon>Desulfobacterales</taxon>
        <taxon>Desulfobacteraceae</taxon>
        <taxon>Desulforapulum</taxon>
    </lineage>
</organism>
<dbReference type="PIRSF" id="PIRSF006169">
    <property type="entry name" value="UCP006169"/>
    <property type="match status" value="1"/>
</dbReference>
<evidence type="ECO:0000256" key="1">
    <source>
        <dbReference type="ARBA" id="ARBA00006450"/>
    </source>
</evidence>
<keyword evidence="3" id="KW-1185">Reference proteome</keyword>
<dbReference type="RefSeq" id="WP_015902857.1">
    <property type="nucleotide sequence ID" value="NC_012108.1"/>
</dbReference>
<gene>
    <name evidence="2" type="ordered locus">HRM2_09560</name>
</gene>
<dbReference type="KEGG" id="dat:HRM2_09560"/>
<accession>C0QKJ7</accession>
<proteinExistence type="inferred from homology"/>
<reference evidence="2 3" key="1">
    <citation type="journal article" date="2009" name="Environ. Microbiol.">
        <title>Genome sequence of Desulfobacterium autotrophicum HRM2, a marine sulfate reducer oxidizing organic carbon completely to carbon dioxide.</title>
        <authorList>
            <person name="Strittmatter A.W."/>
            <person name="Liesegang H."/>
            <person name="Rabus R."/>
            <person name="Decker I."/>
            <person name="Amann J."/>
            <person name="Andres S."/>
            <person name="Henne A."/>
            <person name="Fricke W.F."/>
            <person name="Martinez-Arias R."/>
            <person name="Bartels D."/>
            <person name="Goesmann A."/>
            <person name="Krause L."/>
            <person name="Puehler A."/>
            <person name="Klenk H.P."/>
            <person name="Richter M."/>
            <person name="Schuler M."/>
            <person name="Gloeckner F.O."/>
            <person name="Meyerdierks A."/>
            <person name="Gottschalk G."/>
            <person name="Amann R."/>
        </authorList>
    </citation>
    <scope>NUCLEOTIDE SEQUENCE [LARGE SCALE GENOMIC DNA]</scope>
    <source>
        <strain evidence="3">ATCC 43914 / DSM 3382 / HRM2</strain>
    </source>
</reference>
<dbReference type="InterPro" id="IPR036685">
    <property type="entry name" value="YehU-like_sf"/>
</dbReference>
<evidence type="ECO:0000313" key="3">
    <source>
        <dbReference type="Proteomes" id="UP000000442"/>
    </source>
</evidence>
<sequence length="80" mass="8918">MSAVKIPYEQLSPEALHGVIEEFVTRDGTDYGEREILVETRVAQVMEKIKAGKAVIVFDHKSETCNILKSDSPLLKKLSS</sequence>
<protein>
    <submittedName>
        <fullName evidence="2">Uncharacterized protein</fullName>
    </submittedName>
</protein>
<dbReference type="Proteomes" id="UP000000442">
    <property type="component" value="Chromosome"/>
</dbReference>
<dbReference type="STRING" id="177437.HRM2_09560"/>
<dbReference type="eggNOG" id="COG3089">
    <property type="taxonomic scope" value="Bacteria"/>
</dbReference>
<dbReference type="AlphaFoldDB" id="C0QKJ7"/>
<dbReference type="InterPro" id="IPR010648">
    <property type="entry name" value="UPF0270"/>
</dbReference>
<dbReference type="HOGENOM" id="CLU_186759_0_1_7"/>
<comment type="similarity">
    <text evidence="1">Belongs to the UPF0270 family.</text>
</comment>
<dbReference type="EMBL" id="CP001087">
    <property type="protein sequence ID" value="ACN14068.1"/>
    <property type="molecule type" value="Genomic_DNA"/>
</dbReference>
<dbReference type="SUPFAM" id="SSF118001">
    <property type="entry name" value="YehU-like"/>
    <property type="match status" value="1"/>
</dbReference>
<dbReference type="OrthoDB" id="5397420at2"/>
<name>C0QKJ7_DESAH</name>
<dbReference type="Pfam" id="PF06794">
    <property type="entry name" value="UPF0270"/>
    <property type="match status" value="1"/>
</dbReference>
<dbReference type="Gene3D" id="1.10.10.610">
    <property type="entry name" value="YehU-like"/>
    <property type="match status" value="1"/>
</dbReference>